<dbReference type="Gene3D" id="2.130.10.10">
    <property type="entry name" value="YVTN repeat-like/Quinoprotein amine dehydrogenase"/>
    <property type="match status" value="1"/>
</dbReference>
<dbReference type="InterPro" id="IPR036322">
    <property type="entry name" value="WD40_repeat_dom_sf"/>
</dbReference>
<keyword evidence="9" id="KW-1185">Reference proteome</keyword>
<sequence length="379" mass="39938">MPDPTKFPQKPISQLLGSNGPVHAVSYSASPGTYILTGSSDRTIRLYKPSSPSPSPPTTTNTPSSSSPPAAAGSPIPPAKLLQTYSAHGYEVLSLSVASSNAHFASAGGDRTVYLWDVTTANTLRRFGGSSSFGHTGRVNCVTFAGHDDSVLASGGTDTTVRLWDLRGTSPKPIQILSDAKDSVTSVVVADAEIIVGSVDGRVRSYDLRMGRCTADVLPASVTSLCLSRDGKTLLVGALDSTLRLFDRRDGTCLRTYADKGWRNDEFRVQSVLGGKEKFVVAGDEMSSTQAQEEGGLTTRKPLEGRVWAWDLLTGNLVAKVAVPWGPAGTEGMKKVIGKDGKEKERKNVVSCVAWQDGGFGSQFCAGGMSGVVTVFGEG</sequence>
<evidence type="ECO:0000256" key="4">
    <source>
        <dbReference type="ARBA" id="ARBA00022737"/>
    </source>
</evidence>
<keyword evidence="4" id="KW-0677">Repeat</keyword>
<dbReference type="PROSITE" id="PS00678">
    <property type="entry name" value="WD_REPEATS_1"/>
    <property type="match status" value="1"/>
</dbReference>
<dbReference type="Pfam" id="PF00400">
    <property type="entry name" value="WD40"/>
    <property type="match status" value="4"/>
</dbReference>
<feature type="repeat" description="WD" evidence="6">
    <location>
        <begin position="15"/>
        <end position="48"/>
    </location>
</feature>
<organism evidence="8 9">
    <name type="scientific">Echria macrotheca</name>
    <dbReference type="NCBI Taxonomy" id="438768"/>
    <lineage>
        <taxon>Eukaryota</taxon>
        <taxon>Fungi</taxon>
        <taxon>Dikarya</taxon>
        <taxon>Ascomycota</taxon>
        <taxon>Pezizomycotina</taxon>
        <taxon>Sordariomycetes</taxon>
        <taxon>Sordariomycetidae</taxon>
        <taxon>Sordariales</taxon>
        <taxon>Schizotheciaceae</taxon>
        <taxon>Echria</taxon>
    </lineage>
</organism>
<evidence type="ECO:0000256" key="7">
    <source>
        <dbReference type="SAM" id="MobiDB-lite"/>
    </source>
</evidence>
<dbReference type="PANTHER" id="PTHR22842">
    <property type="entry name" value="WD40 REPEAT PROTEIN"/>
    <property type="match status" value="1"/>
</dbReference>
<dbReference type="InterPro" id="IPR051980">
    <property type="entry name" value="WD_repeat_MORG1"/>
</dbReference>
<comment type="similarity">
    <text evidence="5">Belongs to the WD repeat MORG1 family.</text>
</comment>
<evidence type="ECO:0000313" key="9">
    <source>
        <dbReference type="Proteomes" id="UP001239445"/>
    </source>
</evidence>
<dbReference type="GO" id="GO:0000398">
    <property type="term" value="P:mRNA splicing, via spliceosome"/>
    <property type="evidence" value="ECO:0007669"/>
    <property type="project" value="TreeGrafter"/>
</dbReference>
<proteinExistence type="inferred from homology"/>
<name>A0AAJ0BMI8_9PEZI</name>
<dbReference type="InterPro" id="IPR001680">
    <property type="entry name" value="WD40_rpt"/>
</dbReference>
<dbReference type="PANTHER" id="PTHR22842:SF3">
    <property type="entry name" value="WD REPEAT DOMAIN-CONTAINING PROTEIN 83"/>
    <property type="match status" value="1"/>
</dbReference>
<dbReference type="PRINTS" id="PR00320">
    <property type="entry name" value="GPROTEINBRPT"/>
</dbReference>
<gene>
    <name evidence="8" type="ORF">QBC47DRAFT_20259</name>
</gene>
<accession>A0AAJ0BMI8</accession>
<dbReference type="Proteomes" id="UP001239445">
    <property type="component" value="Unassembled WGS sequence"/>
</dbReference>
<feature type="region of interest" description="Disordered" evidence="7">
    <location>
        <begin position="45"/>
        <end position="77"/>
    </location>
</feature>
<dbReference type="SUPFAM" id="SSF50978">
    <property type="entry name" value="WD40 repeat-like"/>
    <property type="match status" value="1"/>
</dbReference>
<dbReference type="EMBL" id="MU839827">
    <property type="protein sequence ID" value="KAK1761034.1"/>
    <property type="molecule type" value="Genomic_DNA"/>
</dbReference>
<protein>
    <submittedName>
        <fullName evidence="8">WD40-repeat-containing domain protein</fullName>
    </submittedName>
</protein>
<dbReference type="GO" id="GO:0005737">
    <property type="term" value="C:cytoplasm"/>
    <property type="evidence" value="ECO:0007669"/>
    <property type="project" value="UniProtKB-SubCell"/>
</dbReference>
<evidence type="ECO:0000256" key="2">
    <source>
        <dbReference type="ARBA" id="ARBA00022490"/>
    </source>
</evidence>
<dbReference type="AlphaFoldDB" id="A0AAJ0BMI8"/>
<comment type="subcellular location">
    <subcellularLocation>
        <location evidence="1">Cytoplasm</location>
    </subcellularLocation>
</comment>
<feature type="region of interest" description="Disordered" evidence="7">
    <location>
        <begin position="1"/>
        <end position="21"/>
    </location>
</feature>
<dbReference type="PROSITE" id="PS50294">
    <property type="entry name" value="WD_REPEATS_REGION"/>
    <property type="match status" value="2"/>
</dbReference>
<feature type="repeat" description="WD" evidence="6">
    <location>
        <begin position="132"/>
        <end position="167"/>
    </location>
</feature>
<keyword evidence="2" id="KW-0963">Cytoplasm</keyword>
<evidence type="ECO:0000256" key="6">
    <source>
        <dbReference type="PROSITE-ProRule" id="PRU00221"/>
    </source>
</evidence>
<evidence type="ECO:0000256" key="1">
    <source>
        <dbReference type="ARBA" id="ARBA00004496"/>
    </source>
</evidence>
<comment type="caution">
    <text evidence="8">The sequence shown here is derived from an EMBL/GenBank/DDBJ whole genome shotgun (WGS) entry which is preliminary data.</text>
</comment>
<evidence type="ECO:0000313" key="8">
    <source>
        <dbReference type="EMBL" id="KAK1761034.1"/>
    </source>
</evidence>
<reference evidence="8" key="1">
    <citation type="submission" date="2023-06" db="EMBL/GenBank/DDBJ databases">
        <title>Genome-scale phylogeny and comparative genomics of the fungal order Sordariales.</title>
        <authorList>
            <consortium name="Lawrence Berkeley National Laboratory"/>
            <person name="Hensen N."/>
            <person name="Bonometti L."/>
            <person name="Westerberg I."/>
            <person name="Brannstrom I.O."/>
            <person name="Guillou S."/>
            <person name="Cros-Aarteil S."/>
            <person name="Calhoun S."/>
            <person name="Haridas S."/>
            <person name="Kuo A."/>
            <person name="Mondo S."/>
            <person name="Pangilinan J."/>
            <person name="Riley R."/>
            <person name="Labutti K."/>
            <person name="Andreopoulos B."/>
            <person name="Lipzen A."/>
            <person name="Chen C."/>
            <person name="Yanf M."/>
            <person name="Daum C."/>
            <person name="Ng V."/>
            <person name="Clum A."/>
            <person name="Steindorff A."/>
            <person name="Ohm R."/>
            <person name="Martin F."/>
            <person name="Silar P."/>
            <person name="Natvig D."/>
            <person name="Lalanne C."/>
            <person name="Gautier V."/>
            <person name="Ament-Velasquez S.L."/>
            <person name="Kruys A."/>
            <person name="Hutchinson M.I."/>
            <person name="Powell A.J."/>
            <person name="Barry K."/>
            <person name="Miller A.N."/>
            <person name="Grigoriev I.V."/>
            <person name="Debuchy R."/>
            <person name="Gladieux P."/>
            <person name="Thoren M.H."/>
            <person name="Johannesson H."/>
        </authorList>
    </citation>
    <scope>NUCLEOTIDE SEQUENCE</scope>
    <source>
        <strain evidence="8">PSN4</strain>
    </source>
</reference>
<dbReference type="GO" id="GO:0071013">
    <property type="term" value="C:catalytic step 2 spliceosome"/>
    <property type="evidence" value="ECO:0007669"/>
    <property type="project" value="TreeGrafter"/>
</dbReference>
<dbReference type="PROSITE" id="PS50082">
    <property type="entry name" value="WD_REPEATS_2"/>
    <property type="match status" value="3"/>
</dbReference>
<keyword evidence="3 6" id="KW-0853">WD repeat</keyword>
<dbReference type="InterPro" id="IPR019775">
    <property type="entry name" value="WD40_repeat_CS"/>
</dbReference>
<evidence type="ECO:0000256" key="5">
    <source>
        <dbReference type="ARBA" id="ARBA00038145"/>
    </source>
</evidence>
<dbReference type="InterPro" id="IPR020472">
    <property type="entry name" value="WD40_PAC1"/>
</dbReference>
<evidence type="ECO:0000256" key="3">
    <source>
        <dbReference type="ARBA" id="ARBA00022574"/>
    </source>
</evidence>
<dbReference type="InterPro" id="IPR015943">
    <property type="entry name" value="WD40/YVTN_repeat-like_dom_sf"/>
</dbReference>
<feature type="repeat" description="WD" evidence="6">
    <location>
        <begin position="85"/>
        <end position="126"/>
    </location>
</feature>
<dbReference type="SMART" id="SM00320">
    <property type="entry name" value="WD40"/>
    <property type="match status" value="6"/>
</dbReference>
<feature type="compositionally biased region" description="Low complexity" evidence="7">
    <location>
        <begin position="58"/>
        <end position="74"/>
    </location>
</feature>